<sequence length="153" mass="17726">MAASSKENLFNLQQINFKEEKSKTDSEPKCSNILQSTDKYDPLLFCRTCANVDSCLVPIFKEEGLDYNLNTKIEKYLPIRVSQNDGLPNHLCYHCASTLIAWDALIVGCVKAEKKLNLLKDSIRDKYSEKVKFFIFFNYNFLICDIIDIYLQF</sequence>
<keyword evidence="1" id="KW-0862">Zinc</keyword>
<dbReference type="Proteomes" id="UP000009046">
    <property type="component" value="Unassembled WGS sequence"/>
</dbReference>
<dbReference type="VEuPathDB" id="VectorBase:PHUM361860"/>
<dbReference type="EnsemblMetazoa" id="PHUM361860-RA">
    <property type="protein sequence ID" value="PHUM361860-PA"/>
    <property type="gene ID" value="PHUM361860"/>
</dbReference>
<evidence type="ECO:0000313" key="3">
    <source>
        <dbReference type="EMBL" id="EEB15335.1"/>
    </source>
</evidence>
<dbReference type="GeneID" id="8232175"/>
<dbReference type="RefSeq" id="XP_002428073.1">
    <property type="nucleotide sequence ID" value="XM_002428028.1"/>
</dbReference>
<dbReference type="AlphaFoldDB" id="E0VPM9"/>
<dbReference type="Gene3D" id="3.40.1800.20">
    <property type="match status" value="1"/>
</dbReference>
<accession>E0VPM9</accession>
<reference evidence="4" key="3">
    <citation type="submission" date="2021-02" db="UniProtKB">
        <authorList>
            <consortium name="EnsemblMetazoa"/>
        </authorList>
    </citation>
    <scope>IDENTIFICATION</scope>
    <source>
        <strain evidence="4">USDA</strain>
    </source>
</reference>
<dbReference type="InterPro" id="IPR012934">
    <property type="entry name" value="Znf_AD"/>
</dbReference>
<feature type="binding site" evidence="1">
    <location>
        <position position="46"/>
    </location>
    <ligand>
        <name>Zn(2+)</name>
        <dbReference type="ChEBI" id="CHEBI:29105"/>
    </ligand>
</feature>
<dbReference type="EMBL" id="DS235366">
    <property type="protein sequence ID" value="EEB15335.1"/>
    <property type="molecule type" value="Genomic_DNA"/>
</dbReference>
<name>E0VPM9_PEDHC</name>
<dbReference type="SUPFAM" id="SSF57716">
    <property type="entry name" value="Glucocorticoid receptor-like (DNA-binding domain)"/>
    <property type="match status" value="1"/>
</dbReference>
<feature type="binding site" evidence="1">
    <location>
        <position position="49"/>
    </location>
    <ligand>
        <name>Zn(2+)</name>
        <dbReference type="ChEBI" id="CHEBI:29105"/>
    </ligand>
</feature>
<dbReference type="CTD" id="8232175"/>
<keyword evidence="5" id="KW-1185">Reference proteome</keyword>
<evidence type="ECO:0000313" key="4">
    <source>
        <dbReference type="EnsemblMetazoa" id="PHUM361860-PA"/>
    </source>
</evidence>
<gene>
    <name evidence="4" type="primary">8232175</name>
    <name evidence="3" type="ORF">Phum_PHUM361860</name>
</gene>
<reference evidence="3" key="2">
    <citation type="submission" date="2007-04" db="EMBL/GenBank/DDBJ databases">
        <title>The genome of the human body louse.</title>
        <authorList>
            <consortium name="The Human Body Louse Genome Consortium"/>
            <person name="Kirkness E."/>
            <person name="Walenz B."/>
            <person name="Hass B."/>
            <person name="Bruggner R."/>
            <person name="Strausberg R."/>
        </authorList>
    </citation>
    <scope>NUCLEOTIDE SEQUENCE</scope>
    <source>
        <strain evidence="3">USDA</strain>
    </source>
</reference>
<dbReference type="InParanoid" id="E0VPM9"/>
<protein>
    <recommendedName>
        <fullName evidence="2">ZAD domain-containing protein</fullName>
    </recommendedName>
</protein>
<organism>
    <name type="scientific">Pediculus humanus subsp. corporis</name>
    <name type="common">Body louse</name>
    <dbReference type="NCBI Taxonomy" id="121224"/>
    <lineage>
        <taxon>Eukaryota</taxon>
        <taxon>Metazoa</taxon>
        <taxon>Ecdysozoa</taxon>
        <taxon>Arthropoda</taxon>
        <taxon>Hexapoda</taxon>
        <taxon>Insecta</taxon>
        <taxon>Pterygota</taxon>
        <taxon>Neoptera</taxon>
        <taxon>Paraneoptera</taxon>
        <taxon>Psocodea</taxon>
        <taxon>Troctomorpha</taxon>
        <taxon>Phthiraptera</taxon>
        <taxon>Anoplura</taxon>
        <taxon>Pediculidae</taxon>
        <taxon>Pediculus</taxon>
    </lineage>
</organism>
<dbReference type="Pfam" id="PF07776">
    <property type="entry name" value="zf-AD"/>
    <property type="match status" value="1"/>
</dbReference>
<evidence type="ECO:0000259" key="2">
    <source>
        <dbReference type="PROSITE" id="PS51915"/>
    </source>
</evidence>
<dbReference type="OrthoDB" id="6627319at2759"/>
<keyword evidence="1" id="KW-0863">Zinc-finger</keyword>
<dbReference type="SMART" id="SM00868">
    <property type="entry name" value="zf-AD"/>
    <property type="match status" value="1"/>
</dbReference>
<dbReference type="KEGG" id="phu:Phum_PHUM361860"/>
<evidence type="ECO:0000313" key="5">
    <source>
        <dbReference type="Proteomes" id="UP000009046"/>
    </source>
</evidence>
<dbReference type="HOGENOM" id="CLU_1715440_0_0_1"/>
<feature type="binding site" evidence="1">
    <location>
        <position position="92"/>
    </location>
    <ligand>
        <name>Zn(2+)</name>
        <dbReference type="ChEBI" id="CHEBI:29105"/>
    </ligand>
</feature>
<keyword evidence="1" id="KW-0479">Metal-binding</keyword>
<reference evidence="3" key="1">
    <citation type="submission" date="2007-04" db="EMBL/GenBank/DDBJ databases">
        <title>Annotation of Pediculus humanus corporis strain USDA.</title>
        <authorList>
            <person name="Kirkness E."/>
            <person name="Hannick L."/>
            <person name="Hass B."/>
            <person name="Bruggner R."/>
            <person name="Lawson D."/>
            <person name="Bidwell S."/>
            <person name="Joardar V."/>
            <person name="Caler E."/>
            <person name="Walenz B."/>
            <person name="Inman J."/>
            <person name="Schobel S."/>
            <person name="Galinsky K."/>
            <person name="Amedeo P."/>
            <person name="Strausberg R."/>
        </authorList>
    </citation>
    <scope>NUCLEOTIDE SEQUENCE</scope>
    <source>
        <strain evidence="3">USDA</strain>
    </source>
</reference>
<proteinExistence type="predicted"/>
<dbReference type="GO" id="GO:0005634">
    <property type="term" value="C:nucleus"/>
    <property type="evidence" value="ECO:0007669"/>
    <property type="project" value="InterPro"/>
</dbReference>
<dbReference type="GO" id="GO:0008270">
    <property type="term" value="F:zinc ion binding"/>
    <property type="evidence" value="ECO:0007669"/>
    <property type="project" value="UniProtKB-UniRule"/>
</dbReference>
<evidence type="ECO:0000256" key="1">
    <source>
        <dbReference type="PROSITE-ProRule" id="PRU01263"/>
    </source>
</evidence>
<dbReference type="EMBL" id="AAZO01004204">
    <property type="status" value="NOT_ANNOTATED_CDS"/>
    <property type="molecule type" value="Genomic_DNA"/>
</dbReference>
<feature type="domain" description="ZAD" evidence="2">
    <location>
        <begin position="44"/>
        <end position="119"/>
    </location>
</feature>
<dbReference type="PROSITE" id="PS51915">
    <property type="entry name" value="ZAD"/>
    <property type="match status" value="1"/>
</dbReference>
<feature type="binding site" evidence="1">
    <location>
        <position position="95"/>
    </location>
    <ligand>
        <name>Zn(2+)</name>
        <dbReference type="ChEBI" id="CHEBI:29105"/>
    </ligand>
</feature>